<proteinExistence type="predicted"/>
<organism evidence="1 2">
    <name type="scientific">Trichinella zimbabwensis</name>
    <dbReference type="NCBI Taxonomy" id="268475"/>
    <lineage>
        <taxon>Eukaryota</taxon>
        <taxon>Metazoa</taxon>
        <taxon>Ecdysozoa</taxon>
        <taxon>Nematoda</taxon>
        <taxon>Enoplea</taxon>
        <taxon>Dorylaimia</taxon>
        <taxon>Trichinellida</taxon>
        <taxon>Trichinellidae</taxon>
        <taxon>Trichinella</taxon>
    </lineage>
</organism>
<evidence type="ECO:0000313" key="1">
    <source>
        <dbReference type="EMBL" id="KRZ13050.1"/>
    </source>
</evidence>
<name>A0A0V1HR97_9BILA</name>
<accession>A0A0V1HR97</accession>
<protein>
    <submittedName>
        <fullName evidence="1">Uncharacterized protein</fullName>
    </submittedName>
</protein>
<dbReference type="Proteomes" id="UP000055024">
    <property type="component" value="Unassembled WGS sequence"/>
</dbReference>
<reference evidence="1 2" key="1">
    <citation type="submission" date="2015-01" db="EMBL/GenBank/DDBJ databases">
        <title>Evolution of Trichinella species and genotypes.</title>
        <authorList>
            <person name="Korhonen P.K."/>
            <person name="Edoardo P."/>
            <person name="Giuseppe L.R."/>
            <person name="Gasser R.B."/>
        </authorList>
    </citation>
    <scope>NUCLEOTIDE SEQUENCE [LARGE SCALE GENOMIC DNA]</scope>
    <source>
        <strain evidence="1">ISS1029</strain>
    </source>
</reference>
<gene>
    <name evidence="1" type="ORF">T11_9806</name>
</gene>
<dbReference type="EMBL" id="JYDP01000035">
    <property type="protein sequence ID" value="KRZ13050.1"/>
    <property type="molecule type" value="Genomic_DNA"/>
</dbReference>
<sequence length="133" mass="15041">LQSFFEIFDTLFQSLSSVAALNLNAIWDRKIFKSICAEQHLNIQRETLQEKLMEVKSASVQICPAVPAQFSNSRHLIHRNVQSGGASVAARRGGSCLVMFHHKTIFVPYSLICLKRIKMLDVTVRNSQCCKFV</sequence>
<evidence type="ECO:0000313" key="2">
    <source>
        <dbReference type="Proteomes" id="UP000055024"/>
    </source>
</evidence>
<feature type="non-terminal residue" evidence="1">
    <location>
        <position position="1"/>
    </location>
</feature>
<dbReference type="AlphaFoldDB" id="A0A0V1HR97"/>
<keyword evidence="2" id="KW-1185">Reference proteome</keyword>
<comment type="caution">
    <text evidence="1">The sequence shown here is derived from an EMBL/GenBank/DDBJ whole genome shotgun (WGS) entry which is preliminary data.</text>
</comment>